<name>A0A069QFU1_HOYLO</name>
<dbReference type="RefSeq" id="WP_018967389.1">
    <property type="nucleotide sequence ID" value="NZ_KB899214.1"/>
</dbReference>
<dbReference type="AlphaFoldDB" id="A0A069QFU1"/>
<feature type="transmembrane region" description="Helical" evidence="1">
    <location>
        <begin position="51"/>
        <end position="72"/>
    </location>
</feature>
<proteinExistence type="predicted"/>
<dbReference type="HOGENOM" id="CLU_137778_1_0_10"/>
<gene>
    <name evidence="2" type="ORF">HMPREF1991_02246</name>
</gene>
<keyword evidence="1" id="KW-0812">Transmembrane</keyword>
<accession>A0A069QFU1</accession>
<protein>
    <submittedName>
        <fullName evidence="2">Uncharacterized protein</fullName>
    </submittedName>
</protein>
<evidence type="ECO:0000256" key="1">
    <source>
        <dbReference type="SAM" id="Phobius"/>
    </source>
</evidence>
<reference evidence="2 3" key="1">
    <citation type="submission" date="2013-08" db="EMBL/GenBank/DDBJ databases">
        <authorList>
            <person name="Weinstock G."/>
            <person name="Sodergren E."/>
            <person name="Wylie T."/>
            <person name="Fulton L."/>
            <person name="Fulton R."/>
            <person name="Fronick C."/>
            <person name="O'Laughlin M."/>
            <person name="Godfrey J."/>
            <person name="Miner T."/>
            <person name="Herter B."/>
            <person name="Appelbaum E."/>
            <person name="Cordes M."/>
            <person name="Lek S."/>
            <person name="Wollam A."/>
            <person name="Pepin K.H."/>
            <person name="Palsikar V.B."/>
            <person name="Mitreva M."/>
            <person name="Wilson R.K."/>
        </authorList>
    </citation>
    <scope>NUCLEOTIDE SEQUENCE [LARGE SCALE GENOMIC DNA]</scope>
    <source>
        <strain evidence="2 3">ATCC 15930</strain>
    </source>
</reference>
<dbReference type="Proteomes" id="UP000027442">
    <property type="component" value="Unassembled WGS sequence"/>
</dbReference>
<keyword evidence="3" id="KW-1185">Reference proteome</keyword>
<dbReference type="EMBL" id="JNGW01000096">
    <property type="protein sequence ID" value="KDR51733.1"/>
    <property type="molecule type" value="Genomic_DNA"/>
</dbReference>
<dbReference type="PATRIC" id="fig|1122985.7.peg.2327"/>
<evidence type="ECO:0000313" key="2">
    <source>
        <dbReference type="EMBL" id="KDR51733.1"/>
    </source>
</evidence>
<comment type="caution">
    <text evidence="2">The sequence shown here is derived from an EMBL/GenBank/DDBJ whole genome shotgun (WGS) entry which is preliminary data.</text>
</comment>
<keyword evidence="1" id="KW-0472">Membrane</keyword>
<sequence length="111" mass="14206">MKIVYCSWFPFKGYKAITLLRWIVVRNDQRARFTSADYNHECIHYEQEKELWFIGFYLLYIIDFVLAMLYFWNWRKAYRNVTFEREAYDRQHDMQYIQHRKRFAWSKYDWE</sequence>
<keyword evidence="1" id="KW-1133">Transmembrane helix</keyword>
<organism evidence="2 3">
    <name type="scientific">Hoylesella loescheii DSM 19665 = JCM 12249 = ATCC 15930</name>
    <dbReference type="NCBI Taxonomy" id="1122985"/>
    <lineage>
        <taxon>Bacteria</taxon>
        <taxon>Pseudomonadati</taxon>
        <taxon>Bacteroidota</taxon>
        <taxon>Bacteroidia</taxon>
        <taxon>Bacteroidales</taxon>
        <taxon>Prevotellaceae</taxon>
        <taxon>Hoylesella</taxon>
    </lineage>
</organism>
<evidence type="ECO:0000313" key="3">
    <source>
        <dbReference type="Proteomes" id="UP000027442"/>
    </source>
</evidence>